<evidence type="ECO:0000313" key="2">
    <source>
        <dbReference type="EMBL" id="KAL1550605.1"/>
    </source>
</evidence>
<accession>A0ABD1H2G0</accession>
<dbReference type="AlphaFoldDB" id="A0ABD1H2G0"/>
<proteinExistence type="predicted"/>
<evidence type="ECO:0000256" key="1">
    <source>
        <dbReference type="SAM" id="MobiDB-lite"/>
    </source>
</evidence>
<feature type="region of interest" description="Disordered" evidence="1">
    <location>
        <begin position="1"/>
        <end position="30"/>
    </location>
</feature>
<gene>
    <name evidence="2" type="ORF">AAHA92_18546</name>
</gene>
<dbReference type="Proteomes" id="UP001567538">
    <property type="component" value="Unassembled WGS sequence"/>
</dbReference>
<organism evidence="2 3">
    <name type="scientific">Salvia divinorum</name>
    <name type="common">Maria pastora</name>
    <name type="synonym">Diviner's sage</name>
    <dbReference type="NCBI Taxonomy" id="28513"/>
    <lineage>
        <taxon>Eukaryota</taxon>
        <taxon>Viridiplantae</taxon>
        <taxon>Streptophyta</taxon>
        <taxon>Embryophyta</taxon>
        <taxon>Tracheophyta</taxon>
        <taxon>Spermatophyta</taxon>
        <taxon>Magnoliopsida</taxon>
        <taxon>eudicotyledons</taxon>
        <taxon>Gunneridae</taxon>
        <taxon>Pentapetalae</taxon>
        <taxon>asterids</taxon>
        <taxon>lamiids</taxon>
        <taxon>Lamiales</taxon>
        <taxon>Lamiaceae</taxon>
        <taxon>Nepetoideae</taxon>
        <taxon>Mentheae</taxon>
        <taxon>Salviinae</taxon>
        <taxon>Salvia</taxon>
        <taxon>Salvia subgen. Calosphace</taxon>
    </lineage>
</organism>
<sequence length="101" mass="11328">MFDGGGGARWPGHDDEESNFDPNTQYDPNLTADSYVLDEMKLSPASQARKKKVKVGARKLLDSVEKNEEYTSGRQNYTDDETMLLMMSSSPGRNRVPRNIA</sequence>
<dbReference type="EMBL" id="JBEAFC010000007">
    <property type="protein sequence ID" value="KAL1550605.1"/>
    <property type="molecule type" value="Genomic_DNA"/>
</dbReference>
<evidence type="ECO:0000313" key="3">
    <source>
        <dbReference type="Proteomes" id="UP001567538"/>
    </source>
</evidence>
<name>A0ABD1H2G0_SALDI</name>
<comment type="caution">
    <text evidence="2">The sequence shown here is derived from an EMBL/GenBank/DDBJ whole genome shotgun (WGS) entry which is preliminary data.</text>
</comment>
<keyword evidence="3" id="KW-1185">Reference proteome</keyword>
<protein>
    <submittedName>
        <fullName evidence="2">Uncharacterized protein</fullName>
    </submittedName>
</protein>
<reference evidence="2 3" key="1">
    <citation type="submission" date="2024-06" db="EMBL/GenBank/DDBJ databases">
        <title>A chromosome level genome sequence of Diviner's sage (Salvia divinorum).</title>
        <authorList>
            <person name="Ford S.A."/>
            <person name="Ro D.-K."/>
            <person name="Ness R.W."/>
            <person name="Phillips M.A."/>
        </authorList>
    </citation>
    <scope>NUCLEOTIDE SEQUENCE [LARGE SCALE GENOMIC DNA]</scope>
    <source>
        <strain evidence="2">SAF-2024a</strain>
        <tissue evidence="2">Leaf</tissue>
    </source>
</reference>
<feature type="compositionally biased region" description="Polar residues" evidence="1">
    <location>
        <begin position="20"/>
        <end position="30"/>
    </location>
</feature>